<organism evidence="2 3">
    <name type="scientific">Nicotiana sylvestris</name>
    <name type="common">Wood tobacco</name>
    <name type="synonym">South American tobacco</name>
    <dbReference type="NCBI Taxonomy" id="4096"/>
    <lineage>
        <taxon>Eukaryota</taxon>
        <taxon>Viridiplantae</taxon>
        <taxon>Streptophyta</taxon>
        <taxon>Embryophyta</taxon>
        <taxon>Tracheophyta</taxon>
        <taxon>Spermatophyta</taxon>
        <taxon>Magnoliopsida</taxon>
        <taxon>eudicotyledons</taxon>
        <taxon>Gunneridae</taxon>
        <taxon>Pentapetalae</taxon>
        <taxon>asterids</taxon>
        <taxon>lamiids</taxon>
        <taxon>Solanales</taxon>
        <taxon>Solanaceae</taxon>
        <taxon>Nicotianoideae</taxon>
        <taxon>Nicotianeae</taxon>
        <taxon>Nicotiana</taxon>
    </lineage>
</organism>
<name>A0A1U7WJ56_NICSY</name>
<dbReference type="eggNOG" id="KOG0017">
    <property type="taxonomic scope" value="Eukaryota"/>
</dbReference>
<dbReference type="InterPro" id="IPR039537">
    <property type="entry name" value="Retrotran_Ty1/copia-like"/>
</dbReference>
<evidence type="ECO:0000313" key="3">
    <source>
        <dbReference type="RefSeq" id="XP_009778683.1"/>
    </source>
</evidence>
<dbReference type="RefSeq" id="XP_009778683.1">
    <property type="nucleotide sequence ID" value="XM_009780381.1"/>
</dbReference>
<dbReference type="STRING" id="4096.A0A1U7WJ56"/>
<dbReference type="InterPro" id="IPR057670">
    <property type="entry name" value="SH3_retrovirus"/>
</dbReference>
<dbReference type="PANTHER" id="PTHR42648">
    <property type="entry name" value="TRANSPOSASE, PUTATIVE-RELATED"/>
    <property type="match status" value="1"/>
</dbReference>
<evidence type="ECO:0000259" key="1">
    <source>
        <dbReference type="Pfam" id="PF25597"/>
    </source>
</evidence>
<dbReference type="PANTHER" id="PTHR42648:SF31">
    <property type="entry name" value="RNA-DIRECTED DNA POLYMERASE"/>
    <property type="match status" value="1"/>
</dbReference>
<protein>
    <submittedName>
        <fullName evidence="3">Uncharacterized protein LOC104227996</fullName>
    </submittedName>
</protein>
<dbReference type="Pfam" id="PF25597">
    <property type="entry name" value="SH3_retrovirus"/>
    <property type="match status" value="1"/>
</dbReference>
<dbReference type="SUPFAM" id="SSF53098">
    <property type="entry name" value="Ribonuclease H-like"/>
    <property type="match status" value="1"/>
</dbReference>
<dbReference type="Proteomes" id="UP000189701">
    <property type="component" value="Unplaced"/>
</dbReference>
<accession>A0A1U7WJ56</accession>
<sequence length="241" mass="27442">MHLLEITRALRVQAHIPIKFWGHCVITAAYLINRLPSLVLKGCSPYELLYKRRPQLGYLRTLGCLCFAKQVQETDKLMPRDKPAILMGFSDTQKGYILLDISTHQFFVNRDVVFQENVFPFKDYLKVSPPIFTSFPSPPSCEEVYRVVCPSPHINPSTSSDGSEPLSITPEPCPTLRRSLRTKHPPLWLKDFVTQPSTTTTPYSIANYVSYDSLSPYQSYIAAFSSIVEPSFYDEAVQDPR</sequence>
<reference evidence="2" key="1">
    <citation type="journal article" date="2013" name="Genome Biol.">
        <title>Reference genomes and transcriptomes of Nicotiana sylvestris and Nicotiana tomentosiformis.</title>
        <authorList>
            <person name="Sierro N."/>
            <person name="Battey J.N."/>
            <person name="Ouadi S."/>
            <person name="Bovet L."/>
            <person name="Goepfert S."/>
            <person name="Bakaher N."/>
            <person name="Peitsch M.C."/>
            <person name="Ivanov N.V."/>
        </authorList>
    </citation>
    <scope>NUCLEOTIDE SEQUENCE [LARGE SCALE GENOMIC DNA]</scope>
</reference>
<keyword evidence="2" id="KW-1185">Reference proteome</keyword>
<evidence type="ECO:0000313" key="2">
    <source>
        <dbReference type="Proteomes" id="UP000189701"/>
    </source>
</evidence>
<dbReference type="AlphaFoldDB" id="A0A1U7WJ56"/>
<feature type="domain" description="Retroviral polymerase SH3-like" evidence="1">
    <location>
        <begin position="64"/>
        <end position="122"/>
    </location>
</feature>
<proteinExistence type="predicted"/>
<gene>
    <name evidence="3" type="primary">LOC104227996</name>
</gene>
<dbReference type="InterPro" id="IPR012337">
    <property type="entry name" value="RNaseH-like_sf"/>
</dbReference>
<reference evidence="3" key="2">
    <citation type="submission" date="2025-08" db="UniProtKB">
        <authorList>
            <consortium name="RefSeq"/>
        </authorList>
    </citation>
    <scope>IDENTIFICATION</scope>
    <source>
        <tissue evidence="3">Leaf</tissue>
    </source>
</reference>